<dbReference type="Proteomes" id="UP001164746">
    <property type="component" value="Chromosome 3"/>
</dbReference>
<reference evidence="7" key="1">
    <citation type="submission" date="2022-11" db="EMBL/GenBank/DDBJ databases">
        <title>Centuries of genome instability and evolution in soft-shell clam transmissible cancer (bioRxiv).</title>
        <authorList>
            <person name="Hart S.F.M."/>
            <person name="Yonemitsu M.A."/>
            <person name="Giersch R.M."/>
            <person name="Beal B.F."/>
            <person name="Arriagada G."/>
            <person name="Davis B.W."/>
            <person name="Ostrander E.A."/>
            <person name="Goff S.P."/>
            <person name="Metzger M.J."/>
        </authorList>
    </citation>
    <scope>NUCLEOTIDE SEQUENCE</scope>
    <source>
        <strain evidence="7">MELC-2E11</strain>
        <tissue evidence="7">Siphon/mantle</tissue>
    </source>
</reference>
<dbReference type="EMBL" id="CP111014">
    <property type="protein sequence ID" value="WAQ99396.1"/>
    <property type="molecule type" value="Genomic_DNA"/>
</dbReference>
<evidence type="ECO:0000256" key="3">
    <source>
        <dbReference type="ARBA" id="ARBA00022630"/>
    </source>
</evidence>
<dbReference type="PANTHER" id="PTHR10961">
    <property type="entry name" value="PEROXISOMAL SARCOSINE OXIDASE"/>
    <property type="match status" value="1"/>
</dbReference>
<keyword evidence="5" id="KW-0560">Oxidoreductase</keyword>
<dbReference type="InterPro" id="IPR036188">
    <property type="entry name" value="FAD/NAD-bd_sf"/>
</dbReference>
<evidence type="ECO:0000259" key="6">
    <source>
        <dbReference type="Pfam" id="PF01266"/>
    </source>
</evidence>
<evidence type="ECO:0000256" key="1">
    <source>
        <dbReference type="ARBA" id="ARBA00001974"/>
    </source>
</evidence>
<protein>
    <recommendedName>
        <fullName evidence="6">FAD dependent oxidoreductase domain-containing protein</fullName>
    </recommendedName>
</protein>
<organism evidence="7 8">
    <name type="scientific">Mya arenaria</name>
    <name type="common">Soft-shell clam</name>
    <dbReference type="NCBI Taxonomy" id="6604"/>
    <lineage>
        <taxon>Eukaryota</taxon>
        <taxon>Metazoa</taxon>
        <taxon>Spiralia</taxon>
        <taxon>Lophotrochozoa</taxon>
        <taxon>Mollusca</taxon>
        <taxon>Bivalvia</taxon>
        <taxon>Autobranchia</taxon>
        <taxon>Heteroconchia</taxon>
        <taxon>Euheterodonta</taxon>
        <taxon>Imparidentia</taxon>
        <taxon>Neoheterodontei</taxon>
        <taxon>Myida</taxon>
        <taxon>Myoidea</taxon>
        <taxon>Myidae</taxon>
        <taxon>Mya</taxon>
    </lineage>
</organism>
<proteinExistence type="inferred from homology"/>
<keyword evidence="3" id="KW-0285">Flavoprotein</keyword>
<keyword evidence="4" id="KW-0274">FAD</keyword>
<gene>
    <name evidence="7" type="ORF">MAR_023769</name>
</gene>
<comment type="similarity">
    <text evidence="2">Belongs to the MSOX/MTOX family.</text>
</comment>
<dbReference type="InterPro" id="IPR045170">
    <property type="entry name" value="MTOX"/>
</dbReference>
<dbReference type="Gene3D" id="3.50.50.60">
    <property type="entry name" value="FAD/NAD(P)-binding domain"/>
    <property type="match status" value="2"/>
</dbReference>
<evidence type="ECO:0000256" key="2">
    <source>
        <dbReference type="ARBA" id="ARBA00010989"/>
    </source>
</evidence>
<evidence type="ECO:0000256" key="4">
    <source>
        <dbReference type="ARBA" id="ARBA00022827"/>
    </source>
</evidence>
<dbReference type="Pfam" id="PF01266">
    <property type="entry name" value="DAO"/>
    <property type="match status" value="1"/>
</dbReference>
<feature type="domain" description="FAD dependent oxidoreductase" evidence="6">
    <location>
        <begin position="8"/>
        <end position="321"/>
    </location>
</feature>
<evidence type="ECO:0000313" key="7">
    <source>
        <dbReference type="EMBL" id="WAQ99396.1"/>
    </source>
</evidence>
<dbReference type="InterPro" id="IPR006076">
    <property type="entry name" value="FAD-dep_OxRdtase"/>
</dbReference>
<evidence type="ECO:0000256" key="5">
    <source>
        <dbReference type="ARBA" id="ARBA00023002"/>
    </source>
</evidence>
<keyword evidence="8" id="KW-1185">Reference proteome</keyword>
<dbReference type="PANTHER" id="PTHR10961:SF10">
    <property type="entry name" value="FAD DEPENDENT OXIDOREDUCTASE DOMAIN-CONTAINING PROTEIN"/>
    <property type="match status" value="1"/>
</dbReference>
<evidence type="ECO:0000313" key="8">
    <source>
        <dbReference type="Proteomes" id="UP001164746"/>
    </source>
</evidence>
<comment type="cofactor">
    <cofactor evidence="1">
        <name>FAD</name>
        <dbReference type="ChEBI" id="CHEBI:57692"/>
    </cofactor>
</comment>
<dbReference type="SUPFAM" id="SSF51905">
    <property type="entry name" value="FAD/NAD(P)-binding domain"/>
    <property type="match status" value="1"/>
</dbReference>
<name>A0ABY7DS17_MYAAR</name>
<accession>A0ABY7DS17</accession>
<sequence>MANAAVFDLCVVGAGMIGSAAARHASELPGTSVCLIGPEEPQDRHNNATGIFAAHYDEGRITRACDPNPVWASMAQASIKRYKDIEEKSGGIRRLMRIPVVNLDGRELAAKFPYLRLSANDAGVYEERNAGYISPRRLVSAQQAAAKKQGCRIIHDVVEKVSRVVKNGEYVMRVETNGGTVVESRKVLLAAGAYTDFRQLLPGFRLNQLLCPLTVALAEISEQDAAILRSMPSVIYKGDGHPELHPDFPRLPDGQVSYYMLPPIQYPDGVEVLGWKQDQCVVVETPNDLPYIDTVHTQLGVATGGNGYAAKSSDEIGRIAATMMLRGWDSDIPRDTFRLRTKSAL</sequence>
<dbReference type="Gene3D" id="3.30.9.10">
    <property type="entry name" value="D-Amino Acid Oxidase, subunit A, domain 2"/>
    <property type="match status" value="1"/>
</dbReference>